<feature type="transmembrane region" description="Helical" evidence="2">
    <location>
        <begin position="100"/>
        <end position="121"/>
    </location>
</feature>
<accession>A0ABV9Z5T5</accession>
<feature type="domain" description="DUF1206" evidence="3">
    <location>
        <begin position="59"/>
        <end position="125"/>
    </location>
</feature>
<evidence type="ECO:0000256" key="1">
    <source>
        <dbReference type="SAM" id="MobiDB-lite"/>
    </source>
</evidence>
<keyword evidence="2" id="KW-0472">Membrane</keyword>
<organism evidence="4 5">
    <name type="scientific">Actinomycetospora rhizophila</name>
    <dbReference type="NCBI Taxonomy" id="1416876"/>
    <lineage>
        <taxon>Bacteria</taxon>
        <taxon>Bacillati</taxon>
        <taxon>Actinomycetota</taxon>
        <taxon>Actinomycetes</taxon>
        <taxon>Pseudonocardiales</taxon>
        <taxon>Pseudonocardiaceae</taxon>
        <taxon>Actinomycetospora</taxon>
    </lineage>
</organism>
<comment type="caution">
    <text evidence="4">The sequence shown here is derived from an EMBL/GenBank/DDBJ whole genome shotgun (WGS) entry which is preliminary data.</text>
</comment>
<sequence>MSASSEYPDRGSGRSDGGSSAGEAASRVADRARTELSGLGRRSGEGEAPHRAVELLGRVGIVGYGLVHVLIGVLAVQVAIQGNGQADQQGALATIAGEPFGFAAIVVVVVGLVAFAIWQGLAAATGFRWTSGRERLQKRVGAGAKAIAVLALAVVGVRLLVTGSSGSSAGGSQETTAGLLALPGGQVIVGLIGLVVIVIACATGYTGIARNFSDDLDYSRLPRRLRRPVEILGVVGHVARAVAFAVVGVLFGIAALHADPAQASGLDGALKTLAGQPYGVVLLILVALGFAAFGVFTIAEARARRI</sequence>
<feature type="transmembrane region" description="Helical" evidence="2">
    <location>
        <begin position="187"/>
        <end position="208"/>
    </location>
</feature>
<dbReference type="EMBL" id="JBHSKG010000001">
    <property type="protein sequence ID" value="MFC5136883.1"/>
    <property type="molecule type" value="Genomic_DNA"/>
</dbReference>
<feature type="domain" description="DUF1206" evidence="3">
    <location>
        <begin position="235"/>
        <end position="304"/>
    </location>
</feature>
<dbReference type="InterPro" id="IPR009597">
    <property type="entry name" value="DUF1206"/>
</dbReference>
<feature type="transmembrane region" description="Helical" evidence="2">
    <location>
        <begin position="278"/>
        <end position="299"/>
    </location>
</feature>
<gene>
    <name evidence="4" type="ORF">ACFPK1_01450</name>
</gene>
<keyword evidence="2" id="KW-0812">Transmembrane</keyword>
<name>A0ABV9Z5T5_9PSEU</name>
<feature type="transmembrane region" description="Helical" evidence="2">
    <location>
        <begin position="142"/>
        <end position="161"/>
    </location>
</feature>
<keyword evidence="5" id="KW-1185">Reference proteome</keyword>
<feature type="transmembrane region" description="Helical" evidence="2">
    <location>
        <begin position="229"/>
        <end position="258"/>
    </location>
</feature>
<dbReference type="RefSeq" id="WP_378019107.1">
    <property type="nucleotide sequence ID" value="NZ_JBHSKG010000001.1"/>
</dbReference>
<evidence type="ECO:0000313" key="5">
    <source>
        <dbReference type="Proteomes" id="UP001596175"/>
    </source>
</evidence>
<feature type="domain" description="DUF1206" evidence="3">
    <location>
        <begin position="140"/>
        <end position="209"/>
    </location>
</feature>
<protein>
    <submittedName>
        <fullName evidence="4">DUF1206 domain-containing protein</fullName>
    </submittedName>
</protein>
<dbReference type="Proteomes" id="UP001596175">
    <property type="component" value="Unassembled WGS sequence"/>
</dbReference>
<dbReference type="Pfam" id="PF06724">
    <property type="entry name" value="DUF1206"/>
    <property type="match status" value="3"/>
</dbReference>
<evidence type="ECO:0000313" key="4">
    <source>
        <dbReference type="EMBL" id="MFC5136883.1"/>
    </source>
</evidence>
<proteinExistence type="predicted"/>
<reference evidence="5" key="1">
    <citation type="journal article" date="2019" name="Int. J. Syst. Evol. Microbiol.">
        <title>The Global Catalogue of Microorganisms (GCM) 10K type strain sequencing project: providing services to taxonomists for standard genome sequencing and annotation.</title>
        <authorList>
            <consortium name="The Broad Institute Genomics Platform"/>
            <consortium name="The Broad Institute Genome Sequencing Center for Infectious Disease"/>
            <person name="Wu L."/>
            <person name="Ma J."/>
        </authorList>
    </citation>
    <scope>NUCLEOTIDE SEQUENCE [LARGE SCALE GENOMIC DNA]</scope>
    <source>
        <strain evidence="5">XZYJ18</strain>
    </source>
</reference>
<feature type="region of interest" description="Disordered" evidence="1">
    <location>
        <begin position="1"/>
        <end position="30"/>
    </location>
</feature>
<evidence type="ECO:0000256" key="2">
    <source>
        <dbReference type="SAM" id="Phobius"/>
    </source>
</evidence>
<feature type="transmembrane region" description="Helical" evidence="2">
    <location>
        <begin position="61"/>
        <end position="80"/>
    </location>
</feature>
<evidence type="ECO:0000259" key="3">
    <source>
        <dbReference type="Pfam" id="PF06724"/>
    </source>
</evidence>
<keyword evidence="2" id="KW-1133">Transmembrane helix</keyword>